<dbReference type="Pfam" id="PF20091">
    <property type="entry name" value="Abhydrolase_10"/>
    <property type="match status" value="1"/>
</dbReference>
<dbReference type="InParanoid" id="Q01R31"/>
<dbReference type="AlphaFoldDB" id="Q01R31"/>
<dbReference type="EMBL" id="CP000473">
    <property type="protein sequence ID" value="ABJ87889.1"/>
    <property type="molecule type" value="Genomic_DNA"/>
</dbReference>
<dbReference type="eggNOG" id="ENOG502Z9PN">
    <property type="taxonomic scope" value="Bacteria"/>
</dbReference>
<gene>
    <name evidence="2" type="ordered locus">Acid_6976</name>
</gene>
<proteinExistence type="predicted"/>
<dbReference type="OrthoDB" id="222879at2"/>
<reference evidence="2" key="1">
    <citation type="submission" date="2006-10" db="EMBL/GenBank/DDBJ databases">
        <title>Complete sequence of Solibacter usitatus Ellin6076.</title>
        <authorList>
            <consortium name="US DOE Joint Genome Institute"/>
            <person name="Copeland A."/>
            <person name="Lucas S."/>
            <person name="Lapidus A."/>
            <person name="Barry K."/>
            <person name="Detter J.C."/>
            <person name="Glavina del Rio T."/>
            <person name="Hammon N."/>
            <person name="Israni S."/>
            <person name="Dalin E."/>
            <person name="Tice H."/>
            <person name="Pitluck S."/>
            <person name="Thompson L.S."/>
            <person name="Brettin T."/>
            <person name="Bruce D."/>
            <person name="Han C."/>
            <person name="Tapia R."/>
            <person name="Gilna P."/>
            <person name="Schmutz J."/>
            <person name="Larimer F."/>
            <person name="Land M."/>
            <person name="Hauser L."/>
            <person name="Kyrpides N."/>
            <person name="Mikhailova N."/>
            <person name="Janssen P.H."/>
            <person name="Kuske C.R."/>
            <person name="Richardson P."/>
        </authorList>
    </citation>
    <scope>NUCLEOTIDE SEQUENCE</scope>
    <source>
        <strain evidence="2">Ellin6076</strain>
    </source>
</reference>
<dbReference type="KEGG" id="sus:Acid_6976"/>
<feature type="domain" description="Alpha/beta hydrolase" evidence="1">
    <location>
        <begin position="65"/>
        <end position="618"/>
    </location>
</feature>
<protein>
    <recommendedName>
        <fullName evidence="1">Alpha/beta hydrolase domain-containing protein</fullName>
    </recommendedName>
</protein>
<sequence length="630" mass="68986" precursor="true">MLLRTLTGSLIFGVLSHAALLRIEIKERSDVPNSAYEQIVGRAYFSVDPGLRANAGIVDLDKAARNGAGQVEFSSDLYLLRPKSPAAGNGTVLFEVSNRGGKSALGMFNRGDQFLFDRGFTVAWIGWQFDVPERPELLRLYAPIAKGVTGIVRSEIVVDRREMTHSVADRNHRPYPVLRPDDPALALTVRDRVEGPRTTVPRGDWHIEDGTTVALKGGFQPGRLYELVYTAQDPPVAGLGMAAIRDFISYMKYGGAEGAPVKRAIGYGVSQSGRFLRAYLYDGFNQDEKDRKVFDGVMAHVAGAGRGSFNVRFAQPSRDGHPFLNTLYPTDLFPFTDLEEIDPATGAKGGLLVHAGKPETWPKIFYTNSSYEYYGRDAALIHSSPDGKKDAPLAANTRVYFFNGGQHGPAAFPPPHNGTQNSSNPNPYTWSLRAMLAEMNAWITDGTAPPASVYPKVSADQAVAPGAVQFPKIPGVTFPARTQRAWRADYGPQFAAGIVTVEPPKLGAPFATLVPQVDRDGNEIGGIRMPEIQAPLGTYTGWNLRAQAIGAPDEMYSMQGSWIPFALTRKDRERSGDSRLSIEERYTSREDYLEKFAAAGKSLVAAGFLLEGDLPQLLRRGAAEWDYLHR</sequence>
<accession>Q01R31</accession>
<evidence type="ECO:0000313" key="2">
    <source>
        <dbReference type="EMBL" id="ABJ87889.1"/>
    </source>
</evidence>
<dbReference type="InterPro" id="IPR045394">
    <property type="entry name" value="Abhydrolase_dom"/>
</dbReference>
<evidence type="ECO:0000259" key="1">
    <source>
        <dbReference type="Pfam" id="PF20091"/>
    </source>
</evidence>
<dbReference type="HOGENOM" id="CLU_025858_0_0_0"/>
<name>Q01R31_SOLUE</name>
<organism evidence="2">
    <name type="scientific">Solibacter usitatus (strain Ellin6076)</name>
    <dbReference type="NCBI Taxonomy" id="234267"/>
    <lineage>
        <taxon>Bacteria</taxon>
        <taxon>Pseudomonadati</taxon>
        <taxon>Acidobacteriota</taxon>
        <taxon>Terriglobia</taxon>
        <taxon>Bryobacterales</taxon>
        <taxon>Solibacteraceae</taxon>
        <taxon>Candidatus Solibacter</taxon>
    </lineage>
</organism>